<dbReference type="GO" id="GO:0005525">
    <property type="term" value="F:GTP binding"/>
    <property type="evidence" value="ECO:0007669"/>
    <property type="project" value="UniProtKB-KW"/>
</dbReference>
<keyword evidence="5" id="KW-0862">Zinc</keyword>
<dbReference type="CDD" id="cd00878">
    <property type="entry name" value="Arf_Arl"/>
    <property type="match status" value="1"/>
</dbReference>
<organism evidence="8 9">
    <name type="scientific">Adineta ricciae</name>
    <name type="common">Rotifer</name>
    <dbReference type="NCBI Taxonomy" id="249248"/>
    <lineage>
        <taxon>Eukaryota</taxon>
        <taxon>Metazoa</taxon>
        <taxon>Spiralia</taxon>
        <taxon>Gnathifera</taxon>
        <taxon>Rotifera</taxon>
        <taxon>Eurotatoria</taxon>
        <taxon>Bdelloidea</taxon>
        <taxon>Adinetida</taxon>
        <taxon>Adinetidae</taxon>
        <taxon>Adineta</taxon>
    </lineage>
</organism>
<evidence type="ECO:0000256" key="3">
    <source>
        <dbReference type="PIRSR" id="PIRSR606689-1"/>
    </source>
</evidence>
<evidence type="ECO:0000313" key="8">
    <source>
        <dbReference type="EMBL" id="CAF1168168.1"/>
    </source>
</evidence>
<evidence type="ECO:0000313" key="9">
    <source>
        <dbReference type="Proteomes" id="UP000663852"/>
    </source>
</evidence>
<keyword evidence="5" id="KW-0863">Zinc-finger</keyword>
<keyword evidence="1 3" id="KW-0547">Nucleotide-binding</keyword>
<evidence type="ECO:0000256" key="4">
    <source>
        <dbReference type="PIRSR" id="PIRSR606689-2"/>
    </source>
</evidence>
<dbReference type="EMBL" id="CAJNOJ010000129">
    <property type="protein sequence ID" value="CAF1168168.1"/>
    <property type="molecule type" value="Genomic_DNA"/>
</dbReference>
<keyword evidence="2 3" id="KW-0342">GTP-binding</keyword>
<comment type="caution">
    <text evidence="8">The sequence shown here is derived from an EMBL/GenBank/DDBJ whole genome shotgun (WGS) entry which is preliminary data.</text>
</comment>
<keyword evidence="4 5" id="KW-0479">Metal-binding</keyword>
<dbReference type="SMART" id="SM00178">
    <property type="entry name" value="SAR"/>
    <property type="match status" value="1"/>
</dbReference>
<dbReference type="Proteomes" id="UP000663852">
    <property type="component" value="Unassembled WGS sequence"/>
</dbReference>
<dbReference type="GO" id="GO:0008270">
    <property type="term" value="F:zinc ion binding"/>
    <property type="evidence" value="ECO:0007669"/>
    <property type="project" value="UniProtKB-KW"/>
</dbReference>
<dbReference type="PROSITE" id="PS51417">
    <property type="entry name" value="ARF"/>
    <property type="match status" value="1"/>
</dbReference>
<feature type="compositionally biased region" description="Basic and acidic residues" evidence="6">
    <location>
        <begin position="1102"/>
        <end position="1114"/>
    </location>
</feature>
<dbReference type="InterPro" id="IPR027417">
    <property type="entry name" value="P-loop_NTPase"/>
</dbReference>
<feature type="region of interest" description="Disordered" evidence="6">
    <location>
        <begin position="212"/>
        <end position="239"/>
    </location>
</feature>
<feature type="zinc finger region" description="C3H1-type" evidence="5">
    <location>
        <begin position="291"/>
        <end position="320"/>
    </location>
</feature>
<dbReference type="InterPro" id="IPR000571">
    <property type="entry name" value="Znf_CCCH"/>
</dbReference>
<dbReference type="SMART" id="SM00177">
    <property type="entry name" value="ARF"/>
    <property type="match status" value="1"/>
</dbReference>
<protein>
    <recommendedName>
        <fullName evidence="7">C3H1-type domain-containing protein</fullName>
    </recommendedName>
</protein>
<evidence type="ECO:0000256" key="2">
    <source>
        <dbReference type="ARBA" id="ARBA00023134"/>
    </source>
</evidence>
<dbReference type="AlphaFoldDB" id="A0A814U339"/>
<dbReference type="PANTHER" id="PTHR11711">
    <property type="entry name" value="ADP RIBOSYLATION FACTOR-RELATED"/>
    <property type="match status" value="1"/>
</dbReference>
<keyword evidence="4" id="KW-0460">Magnesium</keyword>
<feature type="compositionally biased region" description="Low complexity" evidence="6">
    <location>
        <begin position="1081"/>
        <end position="1090"/>
    </location>
</feature>
<evidence type="ECO:0000256" key="1">
    <source>
        <dbReference type="ARBA" id="ARBA00022741"/>
    </source>
</evidence>
<feature type="binding site" evidence="4">
    <location>
        <position position="31"/>
    </location>
    <ligand>
        <name>Mg(2+)</name>
        <dbReference type="ChEBI" id="CHEBI:18420"/>
    </ligand>
</feature>
<feature type="binding site" evidence="4">
    <location>
        <position position="49"/>
    </location>
    <ligand>
        <name>Mg(2+)</name>
        <dbReference type="ChEBI" id="CHEBI:18420"/>
    </ligand>
</feature>
<feature type="region of interest" description="Disordered" evidence="6">
    <location>
        <begin position="1081"/>
        <end position="1125"/>
    </location>
</feature>
<feature type="binding site" evidence="3">
    <location>
        <begin position="24"/>
        <end position="31"/>
    </location>
    <ligand>
        <name>GTP</name>
        <dbReference type="ChEBI" id="CHEBI:37565"/>
    </ligand>
</feature>
<dbReference type="PROSITE" id="PS51419">
    <property type="entry name" value="RAB"/>
    <property type="match status" value="1"/>
</dbReference>
<dbReference type="InterPro" id="IPR024156">
    <property type="entry name" value="Small_GTPase_ARF"/>
</dbReference>
<sequence>MASSHNKRTEPDSKRSSFMVFIAGAHSAGKTSVVFFPRKLENQHDSLYTMGLEIQIVPINNNSVILLDEGGRSAGRALQRAYYRRMTGIIYVVDSSDRTTIEETCNELHQLANEEGLRTKPFLILANKQDLPTAMTLDELKVKLNLVKLDGIKKWHLHPTCAIRGEGVREGLGWLIDAMPLHGDDDQEVTTASGVTFHRACLENLLASKSASSSKKSKDDGTTASKSSSQSQCRKGGKCDQIGDKNHCREYEHPSFCPDGGRCKKQTEDHLKMYRHLPLCPQSHKCIDYLKEVKEHCDQYRHFAPYCPYGNNCALFHDKSHFEDFQHPFPPPCPHTPFECPMHSALCESKNNRSLSTVIQQHCLNFAHVCKLGRNCLDQTQLHQSRSIHIARQVCPYGEKCSMVSDEEHINTLTHPHIPDIRPLCPYRDDCREPDKLEHRLQFRHHIIHEPGVVRYYGTNKQVDFVQNHRNNVECVSRFVSKQNWKPLPSGIIPDEIVDWIRTVQPIHRCNLVIFESILLHGHVMSREYMEHLKDPTFVANSVLHHSRIRRIDALKIKTYEEDARKYVTALVCLEFGKQGFLSKSANPEIFVASSFEDTVRKKENKLSGTIPSNDMRALRSKAIDIARASIKLHSDPAGIGYASDKALGTDKLVFSILGPHMGHYYGDIIIIFKREILHHCDANFSMQAATSFVSGRAYTMRPWLGKDPGSTAERVKHYHATKLHAGVPGYEHAAALELMALTSSQFNLKSMDITLDQILQRWLAVDSHQTIEAHLPQLIPLDYIDHIYMPRSLFDHLSEDARRAVEAVFSDRITIADHKVELTPDKGTFGATPSSKARADYQEAVVRTILQRYKKYTPSLALSYLRGITMTIPSTNLDEHYVLPLTISQAYAQYNFEEAHPSKDNITHIYWKALHGDMMLTLSSEKIDLDVDQSHLRCLICYVAAKPIAIDDQYHEPISYLAVGHPFQHEIITSKKKYAVKTDTFYTGCNNTDYFTYCLELHLLTGFVVLAHAGPNALYSRGIMCCRFSRSDLDLTKLNFIHVSAGNHKVPMKNLVIHFTRQPSMHPTFDKSFGSASTASTSASASSTTEYDDSNRPTVKSKLEYDHMADKRKSASAKTPKSPLKPCKDSIYCLLQYSSDVPEHNLTYSHPCRYSELCSEREPHLTHEPHRAPKCDNGRSCDKLDDPVHRAAYRHTNLPDFLIPCFHQSRCNNKSSKHRKDYFHGERVLDKITTTSKTAKADDSDEN</sequence>
<feature type="binding site" evidence="3">
    <location>
        <position position="71"/>
    </location>
    <ligand>
        <name>GTP</name>
        <dbReference type="ChEBI" id="CHEBI:37565"/>
    </ligand>
</feature>
<dbReference type="SUPFAM" id="SSF52540">
    <property type="entry name" value="P-loop containing nucleoside triphosphate hydrolases"/>
    <property type="match status" value="1"/>
</dbReference>
<dbReference type="InterPro" id="IPR006689">
    <property type="entry name" value="Small_GTPase_ARF/SAR"/>
</dbReference>
<reference evidence="8" key="1">
    <citation type="submission" date="2021-02" db="EMBL/GenBank/DDBJ databases">
        <authorList>
            <person name="Nowell W R."/>
        </authorList>
    </citation>
    <scope>NUCLEOTIDE SEQUENCE</scope>
</reference>
<dbReference type="Gene3D" id="3.40.50.300">
    <property type="entry name" value="P-loop containing nucleotide triphosphate hydrolases"/>
    <property type="match status" value="1"/>
</dbReference>
<feature type="domain" description="C3H1-type" evidence="7">
    <location>
        <begin position="291"/>
        <end position="320"/>
    </location>
</feature>
<feature type="binding site" evidence="3">
    <location>
        <begin position="127"/>
        <end position="130"/>
    </location>
    <ligand>
        <name>GTP</name>
        <dbReference type="ChEBI" id="CHEBI:37565"/>
    </ligand>
</feature>
<dbReference type="PROSITE" id="PS50103">
    <property type="entry name" value="ZF_C3H1"/>
    <property type="match status" value="1"/>
</dbReference>
<dbReference type="OrthoDB" id="9977239at2759"/>
<gene>
    <name evidence="8" type="ORF">EDS130_LOCUS23531</name>
</gene>
<name>A0A814U339_ADIRI</name>
<dbReference type="GO" id="GO:0003924">
    <property type="term" value="F:GTPase activity"/>
    <property type="evidence" value="ECO:0007669"/>
    <property type="project" value="InterPro"/>
</dbReference>
<dbReference type="PRINTS" id="PR00328">
    <property type="entry name" value="SAR1GTPBP"/>
</dbReference>
<proteinExistence type="predicted"/>
<evidence type="ECO:0000259" key="7">
    <source>
        <dbReference type="PROSITE" id="PS50103"/>
    </source>
</evidence>
<evidence type="ECO:0000256" key="6">
    <source>
        <dbReference type="SAM" id="MobiDB-lite"/>
    </source>
</evidence>
<accession>A0A814U339</accession>
<dbReference type="Pfam" id="PF00025">
    <property type="entry name" value="Arf"/>
    <property type="match status" value="1"/>
</dbReference>
<evidence type="ECO:0000256" key="5">
    <source>
        <dbReference type="PROSITE-ProRule" id="PRU00723"/>
    </source>
</evidence>